<dbReference type="Proteomes" id="UP000766246">
    <property type="component" value="Unassembled WGS sequence"/>
</dbReference>
<accession>A0A927U875</accession>
<reference evidence="4" key="1">
    <citation type="submission" date="2019-04" db="EMBL/GenBank/DDBJ databases">
        <title>Evolution of Biomass-Degrading Anaerobic Consortia Revealed by Metagenomics.</title>
        <authorList>
            <person name="Peng X."/>
        </authorList>
    </citation>
    <scope>NUCLEOTIDE SEQUENCE</scope>
    <source>
        <strain evidence="4">SIG311</strain>
    </source>
</reference>
<evidence type="ECO:0000313" key="4">
    <source>
        <dbReference type="EMBL" id="MBE5919805.1"/>
    </source>
</evidence>
<gene>
    <name evidence="4" type="ORF">E7272_08155</name>
</gene>
<keyword evidence="2" id="KW-0012">Acyltransferase</keyword>
<dbReference type="AlphaFoldDB" id="A0A927U875"/>
<evidence type="ECO:0000313" key="5">
    <source>
        <dbReference type="Proteomes" id="UP000766246"/>
    </source>
</evidence>
<protein>
    <submittedName>
        <fullName evidence="4">N-acetyltransferase</fullName>
    </submittedName>
</protein>
<dbReference type="PROSITE" id="PS51186">
    <property type="entry name" value="GNAT"/>
    <property type="match status" value="1"/>
</dbReference>
<dbReference type="GO" id="GO:0016747">
    <property type="term" value="F:acyltransferase activity, transferring groups other than amino-acyl groups"/>
    <property type="evidence" value="ECO:0007669"/>
    <property type="project" value="InterPro"/>
</dbReference>
<proteinExistence type="predicted"/>
<sequence length="173" mass="19727">MNYKIREAETSDAKAIHDIYGYYVANTYVTFSEVNPDVDSYAESIVNTKKDYPYIVAVDENDKVVGMAYGGRVRHHDAYKYAVETTIYLGPDVPKHSGIGKLLYTELEKRLTSMGYKFMYGVITDDNDASIAFHKALGFEEVGHFTDIGYKFGNWKGIVWYRKQIGSLTDMPR</sequence>
<evidence type="ECO:0000256" key="1">
    <source>
        <dbReference type="ARBA" id="ARBA00022679"/>
    </source>
</evidence>
<dbReference type="EMBL" id="SVER01000018">
    <property type="protein sequence ID" value="MBE5919805.1"/>
    <property type="molecule type" value="Genomic_DNA"/>
</dbReference>
<dbReference type="CDD" id="cd04301">
    <property type="entry name" value="NAT_SF"/>
    <property type="match status" value="1"/>
</dbReference>
<evidence type="ECO:0000259" key="3">
    <source>
        <dbReference type="PROSITE" id="PS51186"/>
    </source>
</evidence>
<dbReference type="PANTHER" id="PTHR43072:SF23">
    <property type="entry name" value="UPF0039 PROTEIN C11D3.02C"/>
    <property type="match status" value="1"/>
</dbReference>
<dbReference type="Gene3D" id="3.40.630.30">
    <property type="match status" value="1"/>
</dbReference>
<dbReference type="InterPro" id="IPR000182">
    <property type="entry name" value="GNAT_dom"/>
</dbReference>
<comment type="caution">
    <text evidence="4">The sequence shown here is derived from an EMBL/GenBank/DDBJ whole genome shotgun (WGS) entry which is preliminary data.</text>
</comment>
<dbReference type="PANTHER" id="PTHR43072">
    <property type="entry name" value="N-ACETYLTRANSFERASE"/>
    <property type="match status" value="1"/>
</dbReference>
<organism evidence="4 5">
    <name type="scientific">Pseudobutyrivibrio ruminis</name>
    <dbReference type="NCBI Taxonomy" id="46206"/>
    <lineage>
        <taxon>Bacteria</taxon>
        <taxon>Bacillati</taxon>
        <taxon>Bacillota</taxon>
        <taxon>Clostridia</taxon>
        <taxon>Lachnospirales</taxon>
        <taxon>Lachnospiraceae</taxon>
        <taxon>Pseudobutyrivibrio</taxon>
    </lineage>
</organism>
<dbReference type="InterPro" id="IPR016181">
    <property type="entry name" value="Acyl_CoA_acyltransferase"/>
</dbReference>
<evidence type="ECO:0000256" key="2">
    <source>
        <dbReference type="ARBA" id="ARBA00023315"/>
    </source>
</evidence>
<dbReference type="SUPFAM" id="SSF55729">
    <property type="entry name" value="Acyl-CoA N-acyltransferases (Nat)"/>
    <property type="match status" value="1"/>
</dbReference>
<keyword evidence="1" id="KW-0808">Transferase</keyword>
<name>A0A927U875_9FIRM</name>
<feature type="domain" description="N-acetyltransferase" evidence="3">
    <location>
        <begin position="3"/>
        <end position="166"/>
    </location>
</feature>
<dbReference type="Pfam" id="PF13420">
    <property type="entry name" value="Acetyltransf_4"/>
    <property type="match status" value="1"/>
</dbReference>